<dbReference type="Proteomes" id="UP000095751">
    <property type="component" value="Unassembled WGS sequence"/>
</dbReference>
<proteinExistence type="inferred from homology"/>
<dbReference type="PRINTS" id="PR00773">
    <property type="entry name" value="GRPEPROTEIN"/>
</dbReference>
<dbReference type="GO" id="GO:0051082">
    <property type="term" value="F:unfolded protein binding"/>
    <property type="evidence" value="ECO:0007669"/>
    <property type="project" value="TreeGrafter"/>
</dbReference>
<dbReference type="GO" id="GO:0006457">
    <property type="term" value="P:protein folding"/>
    <property type="evidence" value="ECO:0007669"/>
    <property type="project" value="InterPro"/>
</dbReference>
<dbReference type="CDD" id="cd00446">
    <property type="entry name" value="GrpE"/>
    <property type="match status" value="1"/>
</dbReference>
<dbReference type="PANTHER" id="PTHR21237">
    <property type="entry name" value="GRPE PROTEIN"/>
    <property type="match status" value="1"/>
</dbReference>
<dbReference type="InParanoid" id="A0A1E7EQB6"/>
<reference evidence="5 6" key="1">
    <citation type="submission" date="2016-09" db="EMBL/GenBank/DDBJ databases">
        <title>Extensive genetic diversity and differential bi-allelic expression allows diatom success in the polar Southern Ocean.</title>
        <authorList>
            <consortium name="DOE Joint Genome Institute"/>
            <person name="Mock T."/>
            <person name="Otillar R.P."/>
            <person name="Strauss J."/>
            <person name="Dupont C."/>
            <person name="Frickenhaus S."/>
            <person name="Maumus F."/>
            <person name="Mcmullan M."/>
            <person name="Sanges R."/>
            <person name="Schmutz J."/>
            <person name="Toseland A."/>
            <person name="Valas R."/>
            <person name="Veluchamy A."/>
            <person name="Ward B.J."/>
            <person name="Allen A."/>
            <person name="Barry K."/>
            <person name="Falciatore A."/>
            <person name="Ferrante M."/>
            <person name="Fortunato A.E."/>
            <person name="Gloeckner G."/>
            <person name="Gruber A."/>
            <person name="Hipkin R."/>
            <person name="Janech M."/>
            <person name="Kroth P."/>
            <person name="Leese F."/>
            <person name="Lindquist E."/>
            <person name="Lyon B.R."/>
            <person name="Martin J."/>
            <person name="Mayer C."/>
            <person name="Parker M."/>
            <person name="Quesneville H."/>
            <person name="Raymond J."/>
            <person name="Uhlig C."/>
            <person name="Valentin K.U."/>
            <person name="Worden A.Z."/>
            <person name="Armbrust E.V."/>
            <person name="Bowler C."/>
            <person name="Green B."/>
            <person name="Moulton V."/>
            <person name="Van Oosterhout C."/>
            <person name="Grigoriev I."/>
        </authorList>
    </citation>
    <scope>NUCLEOTIDE SEQUENCE [LARGE SCALE GENOMIC DNA]</scope>
    <source>
        <strain evidence="5 6">CCMP1102</strain>
    </source>
</reference>
<dbReference type="OrthoDB" id="201635at2759"/>
<dbReference type="AlphaFoldDB" id="A0A1E7EQB6"/>
<dbReference type="Pfam" id="PF01025">
    <property type="entry name" value="GrpE"/>
    <property type="match status" value="1"/>
</dbReference>
<organism evidence="5 6">
    <name type="scientific">Fragilariopsis cylindrus CCMP1102</name>
    <dbReference type="NCBI Taxonomy" id="635003"/>
    <lineage>
        <taxon>Eukaryota</taxon>
        <taxon>Sar</taxon>
        <taxon>Stramenopiles</taxon>
        <taxon>Ochrophyta</taxon>
        <taxon>Bacillariophyta</taxon>
        <taxon>Bacillariophyceae</taxon>
        <taxon>Bacillariophycidae</taxon>
        <taxon>Bacillariales</taxon>
        <taxon>Bacillariaceae</taxon>
        <taxon>Fragilariopsis</taxon>
    </lineage>
</organism>
<evidence type="ECO:0000256" key="4">
    <source>
        <dbReference type="RuleBase" id="RU004478"/>
    </source>
</evidence>
<protein>
    <recommendedName>
        <fullName evidence="3">GrpE protein homolog</fullName>
    </recommendedName>
</protein>
<dbReference type="PANTHER" id="PTHR21237:SF23">
    <property type="entry name" value="GRPE PROTEIN HOMOLOG, MITOCHONDRIAL"/>
    <property type="match status" value="1"/>
</dbReference>
<dbReference type="SUPFAM" id="SSF58014">
    <property type="entry name" value="Coiled-coil domain of nucleotide exchange factor GrpE"/>
    <property type="match status" value="1"/>
</dbReference>
<dbReference type="SUPFAM" id="SSF51064">
    <property type="entry name" value="Head domain of nucleotide exchange factor GrpE"/>
    <property type="match status" value="1"/>
</dbReference>
<gene>
    <name evidence="5" type="ORF">FRACYDRAFT_161075</name>
</gene>
<dbReference type="InterPro" id="IPR013805">
    <property type="entry name" value="GrpE_CC"/>
</dbReference>
<dbReference type="Gene3D" id="3.90.20.20">
    <property type="match status" value="1"/>
</dbReference>
<comment type="function">
    <text evidence="3">Essential component of the PAM complex, a complex required for the translocation of transit peptide-containing proteins from the inner membrane into the mitochondrial matrix in an ATP-dependent manner.</text>
</comment>
<dbReference type="PROSITE" id="PS01071">
    <property type="entry name" value="GRPE"/>
    <property type="match status" value="1"/>
</dbReference>
<dbReference type="Gene3D" id="2.30.22.10">
    <property type="entry name" value="Head domain of nucleotide exchange factor GrpE"/>
    <property type="match status" value="1"/>
</dbReference>
<keyword evidence="6" id="KW-1185">Reference proteome</keyword>
<keyword evidence="3" id="KW-0496">Mitochondrion</keyword>
<comment type="similarity">
    <text evidence="1 4">Belongs to the GrpE family.</text>
</comment>
<evidence type="ECO:0000313" key="5">
    <source>
        <dbReference type="EMBL" id="OEU08180.1"/>
    </source>
</evidence>
<dbReference type="EMBL" id="KV784381">
    <property type="protein sequence ID" value="OEU08180.1"/>
    <property type="molecule type" value="Genomic_DNA"/>
</dbReference>
<evidence type="ECO:0000256" key="1">
    <source>
        <dbReference type="ARBA" id="ARBA00009054"/>
    </source>
</evidence>
<dbReference type="InterPro" id="IPR000740">
    <property type="entry name" value="GrpE"/>
</dbReference>
<dbReference type="GO" id="GO:0001405">
    <property type="term" value="C:PAM complex, Tim23 associated import motor"/>
    <property type="evidence" value="ECO:0007669"/>
    <property type="project" value="TreeGrafter"/>
</dbReference>
<feature type="non-terminal residue" evidence="5">
    <location>
        <position position="165"/>
    </location>
</feature>
<dbReference type="GO" id="GO:0000774">
    <property type="term" value="F:adenyl-nucleotide exchange factor activity"/>
    <property type="evidence" value="ECO:0007669"/>
    <property type="project" value="InterPro"/>
</dbReference>
<dbReference type="GO" id="GO:0042803">
    <property type="term" value="F:protein homodimerization activity"/>
    <property type="evidence" value="ECO:0007669"/>
    <property type="project" value="InterPro"/>
</dbReference>
<evidence type="ECO:0000256" key="2">
    <source>
        <dbReference type="ARBA" id="ARBA00023186"/>
    </source>
</evidence>
<comment type="subcellular location">
    <subcellularLocation>
        <location evidence="3">Mitochondrion matrix</location>
    </subcellularLocation>
</comment>
<evidence type="ECO:0000256" key="3">
    <source>
        <dbReference type="RuleBase" id="RU000640"/>
    </source>
</evidence>
<keyword evidence="2 3" id="KW-0143">Chaperone</keyword>
<dbReference type="GO" id="GO:0030150">
    <property type="term" value="P:protein import into mitochondrial matrix"/>
    <property type="evidence" value="ECO:0007669"/>
    <property type="project" value="TreeGrafter"/>
</dbReference>
<sequence length="165" mass="18218">EQEVQKLKMELVDLKNQLLRSLAEQENIRNIARNDVKAAKDFSTKSFAKSMLEVADNLDRALESVVTSPETTSSTSNDTNNDTLKSFVEGIELTNSGLLKALQSNGVEAYCEQPGDEFNPDKHQALMEYIDPDPTKSAGTIGVVMKKGYTLNKRVLRPAEVGVIK</sequence>
<dbReference type="InterPro" id="IPR009012">
    <property type="entry name" value="GrpE_head"/>
</dbReference>
<dbReference type="FunCoup" id="A0A1E7EQB6">
    <property type="interactions" value="285"/>
</dbReference>
<feature type="non-terminal residue" evidence="5">
    <location>
        <position position="1"/>
    </location>
</feature>
<evidence type="ECO:0000313" key="6">
    <source>
        <dbReference type="Proteomes" id="UP000095751"/>
    </source>
</evidence>
<accession>A0A1E7EQB6</accession>
<dbReference type="KEGG" id="fcy:FRACYDRAFT_161075"/>
<dbReference type="GO" id="GO:0051087">
    <property type="term" value="F:protein-folding chaperone binding"/>
    <property type="evidence" value="ECO:0007669"/>
    <property type="project" value="InterPro"/>
</dbReference>
<dbReference type="HAMAP" id="MF_01151">
    <property type="entry name" value="GrpE"/>
    <property type="match status" value="1"/>
</dbReference>
<name>A0A1E7EQB6_9STRA</name>